<feature type="region of interest" description="Disordered" evidence="2">
    <location>
        <begin position="131"/>
        <end position="166"/>
    </location>
</feature>
<sequence length="355" mass="41184">MATLRASKSGSLAEKGPFGRLAKTKTCVCAASASLGRERSRLLKLEQRCLQRTLRIVEKEEAVEDLENEVEARERELAEKRDAFLLEEQQVAQNLEALQKSTREAQQLQASLAERQQEVLQRQKVQQKQRQKLTKRLQRAEATEEHLKEERKNLEHMEVAEPGEPDAQEAELLRQKTAARRAAVGEAQEQLEELRKELQAWQAKLEPVRRELQMKEADLDERRIFMERSKEELNLREQRHLEQRAMREAELEKVAAAKLQTASLEKQLEELWDEIHQRRQILQDLLAQRRDAEDAAGELRRSEVEDLRSAELAERAWRERCTSLVARRRELLAEIQHAERAADKAAEAAPEVPSL</sequence>
<accession>A0AA36MP97</accession>
<comment type="caution">
    <text evidence="3">The sequence shown here is derived from an EMBL/GenBank/DDBJ whole genome shotgun (WGS) entry which is preliminary data.</text>
</comment>
<gene>
    <name evidence="3" type="ORF">EVOR1521_LOCUS4347</name>
</gene>
<keyword evidence="1" id="KW-0175">Coiled coil</keyword>
<keyword evidence="4" id="KW-1185">Reference proteome</keyword>
<dbReference type="AlphaFoldDB" id="A0AA36MP97"/>
<dbReference type="EMBL" id="CAUJNA010000289">
    <property type="protein sequence ID" value="CAJ1374938.1"/>
    <property type="molecule type" value="Genomic_DNA"/>
</dbReference>
<proteinExistence type="predicted"/>
<reference evidence="3" key="1">
    <citation type="submission" date="2023-08" db="EMBL/GenBank/DDBJ databases">
        <authorList>
            <person name="Chen Y."/>
            <person name="Shah S."/>
            <person name="Dougan E. K."/>
            <person name="Thang M."/>
            <person name="Chan C."/>
        </authorList>
    </citation>
    <scope>NUCLEOTIDE SEQUENCE</scope>
</reference>
<feature type="coiled-coil region" evidence="1">
    <location>
        <begin position="282"/>
        <end position="348"/>
    </location>
</feature>
<protein>
    <submittedName>
        <fullName evidence="3">Uncharacterized protein</fullName>
    </submittedName>
</protein>
<evidence type="ECO:0000313" key="3">
    <source>
        <dbReference type="EMBL" id="CAJ1374938.1"/>
    </source>
</evidence>
<evidence type="ECO:0000313" key="4">
    <source>
        <dbReference type="Proteomes" id="UP001178507"/>
    </source>
</evidence>
<feature type="compositionally biased region" description="Basic and acidic residues" evidence="2">
    <location>
        <begin position="138"/>
        <end position="159"/>
    </location>
</feature>
<evidence type="ECO:0000256" key="1">
    <source>
        <dbReference type="SAM" id="Coils"/>
    </source>
</evidence>
<name>A0AA36MP97_9DINO</name>
<dbReference type="Proteomes" id="UP001178507">
    <property type="component" value="Unassembled WGS sequence"/>
</dbReference>
<organism evidence="3 4">
    <name type="scientific">Effrenium voratum</name>
    <dbReference type="NCBI Taxonomy" id="2562239"/>
    <lineage>
        <taxon>Eukaryota</taxon>
        <taxon>Sar</taxon>
        <taxon>Alveolata</taxon>
        <taxon>Dinophyceae</taxon>
        <taxon>Suessiales</taxon>
        <taxon>Symbiodiniaceae</taxon>
        <taxon>Effrenium</taxon>
    </lineage>
</organism>
<evidence type="ECO:0000256" key="2">
    <source>
        <dbReference type="SAM" id="MobiDB-lite"/>
    </source>
</evidence>